<dbReference type="InterPro" id="IPR041496">
    <property type="entry name" value="YitH/HolE_GNAT"/>
</dbReference>
<dbReference type="GO" id="GO:0016747">
    <property type="term" value="F:acyltransferase activity, transferring groups other than amino-acyl groups"/>
    <property type="evidence" value="ECO:0007669"/>
    <property type="project" value="InterPro"/>
</dbReference>
<dbReference type="InterPro" id="IPR016181">
    <property type="entry name" value="Acyl_CoA_acyltransferase"/>
</dbReference>
<dbReference type="EMBL" id="OC920611">
    <property type="protein sequence ID" value="CAD7652648.1"/>
    <property type="molecule type" value="Genomic_DNA"/>
</dbReference>
<dbReference type="Pfam" id="PF00583">
    <property type="entry name" value="Acetyltransf_1"/>
    <property type="match status" value="2"/>
</dbReference>
<gene>
    <name evidence="2" type="ORF">ONB1V03_LOCUS9309</name>
</gene>
<dbReference type="InterPro" id="IPR000182">
    <property type="entry name" value="GNAT_dom"/>
</dbReference>
<dbReference type="Gene3D" id="3.40.630.30">
    <property type="match status" value="2"/>
</dbReference>
<evidence type="ECO:0000313" key="3">
    <source>
        <dbReference type="Proteomes" id="UP000728032"/>
    </source>
</evidence>
<dbReference type="InterPro" id="IPR052729">
    <property type="entry name" value="Acyl/Acetyltrans_Enzymes"/>
</dbReference>
<organism evidence="2">
    <name type="scientific">Oppiella nova</name>
    <dbReference type="NCBI Taxonomy" id="334625"/>
    <lineage>
        <taxon>Eukaryota</taxon>
        <taxon>Metazoa</taxon>
        <taxon>Ecdysozoa</taxon>
        <taxon>Arthropoda</taxon>
        <taxon>Chelicerata</taxon>
        <taxon>Arachnida</taxon>
        <taxon>Acari</taxon>
        <taxon>Acariformes</taxon>
        <taxon>Sarcoptiformes</taxon>
        <taxon>Oribatida</taxon>
        <taxon>Brachypylina</taxon>
        <taxon>Oppioidea</taxon>
        <taxon>Oppiidae</taxon>
        <taxon>Oppiella</taxon>
    </lineage>
</organism>
<dbReference type="SUPFAM" id="SSF55729">
    <property type="entry name" value="Acyl-CoA N-acyltransferases (Nat)"/>
    <property type="match status" value="2"/>
</dbReference>
<dbReference type="PROSITE" id="PS51186">
    <property type="entry name" value="GNAT"/>
    <property type="match status" value="2"/>
</dbReference>
<dbReference type="Proteomes" id="UP000728032">
    <property type="component" value="Unassembled WGS sequence"/>
</dbReference>
<sequence>MDFVIYGNTQLSPCMLIMNASPNIRQYSVEPLYANNERIAELLVGKCVARLQPNQKLAYKCWDSSEKSQAIAIKLGLSEVVRMWTMYTKKLVDPAHIDKAFCPAKAYQILEQVRKLQLSDCGEVHEIRESVDWPTYIHDSEVIMNIDPNGQYVAQDIDTGKLLGYLCGVNITEDLAYIGSYCVRPEYQGRGIGKALWDKTIEHLGDRNLGLVSSEQNTFEFYRDVRNFRYISDRSVIVMAGPLTPNPQLIDNIDGISLVSIDGHNVRDVIEYDKHVSGLDRSVLIESLYKIPENINLLAIDDHGHVMGYCFINEKNMRLYYVEPLYADNERIAELLVGKCVARLTPNRRLEYKCWTSSEKAQMIGTKLGLSEVVRMWTMYTKKLVDPAHIDKAFCPAMHEIWGSVGWSRYIHESQVIMNIDPNGQKTVGILVWGKHHYDLAYIGSYCVRPEYQGRGIGKVLWAKTIEHLGDRNLGLVSYEQNTFEFYRDVHNFRRVILMAGPLTPNPQLIDNIDGISLVAIDGHNVRDVIEYDKHVSGLNRSVLIENLYKIPENINLVAIDDQGHVMGYCFILETINGVYSVEPLYADNEHIAELLVGKCVARLTPNRRLKYRCWTSSEKAQMIGTKLGLSEN</sequence>
<dbReference type="OrthoDB" id="6407141at2759"/>
<accession>A0A7R9M397</accession>
<dbReference type="PANTHER" id="PTHR47237:SF1">
    <property type="entry name" value="SLL0310 PROTEIN"/>
    <property type="match status" value="1"/>
</dbReference>
<dbReference type="CDD" id="cd04301">
    <property type="entry name" value="NAT_SF"/>
    <property type="match status" value="2"/>
</dbReference>
<feature type="domain" description="N-acetyltransferase" evidence="1">
    <location>
        <begin position="374"/>
        <end position="511"/>
    </location>
</feature>
<name>A0A7R9M397_9ACAR</name>
<evidence type="ECO:0000259" key="1">
    <source>
        <dbReference type="PROSITE" id="PS51186"/>
    </source>
</evidence>
<keyword evidence="3" id="KW-1185">Reference proteome</keyword>
<protein>
    <recommendedName>
        <fullName evidence="1">N-acetyltransferase domain-containing protein</fullName>
    </recommendedName>
</protein>
<dbReference type="Pfam" id="PF18014">
    <property type="entry name" value="Acetyltransf_18"/>
    <property type="match status" value="2"/>
</dbReference>
<feature type="domain" description="N-acetyltransferase" evidence="1">
    <location>
        <begin position="111"/>
        <end position="244"/>
    </location>
</feature>
<reference evidence="2" key="1">
    <citation type="submission" date="2020-11" db="EMBL/GenBank/DDBJ databases">
        <authorList>
            <person name="Tran Van P."/>
        </authorList>
    </citation>
    <scope>NUCLEOTIDE SEQUENCE</scope>
</reference>
<dbReference type="PANTHER" id="PTHR47237">
    <property type="entry name" value="SLL0310 PROTEIN"/>
    <property type="match status" value="1"/>
</dbReference>
<dbReference type="Gene3D" id="3.40.630.90">
    <property type="match status" value="2"/>
</dbReference>
<dbReference type="EMBL" id="CAJPVJ010005786">
    <property type="protein sequence ID" value="CAG2169835.1"/>
    <property type="molecule type" value="Genomic_DNA"/>
</dbReference>
<dbReference type="AlphaFoldDB" id="A0A7R9M397"/>
<proteinExistence type="predicted"/>
<evidence type="ECO:0000313" key="2">
    <source>
        <dbReference type="EMBL" id="CAD7652648.1"/>
    </source>
</evidence>